<sequence length="124" mass="14417">MKLPIAIEEVILYLLPIFLLWGLGKLIHKGLLVLKWNLKAPDLLVPFLFVGIHILSRLSFSVSWFPYFAIFILAVGIAILIMLAVKKGEILYSQFFKIFWRFTFISSFFVYYVLVIINLVTTFI</sequence>
<accession>A0A0R2HP40</accession>
<dbReference type="RefSeq" id="WP_034569034.1">
    <property type="nucleotide sequence ID" value="NZ_JQBS01000035.1"/>
</dbReference>
<keyword evidence="1" id="KW-0472">Membrane</keyword>
<organism evidence="2 3">
    <name type="scientific">Carnobacterium divergens DSM 20623</name>
    <dbReference type="NCBI Taxonomy" id="1449336"/>
    <lineage>
        <taxon>Bacteria</taxon>
        <taxon>Bacillati</taxon>
        <taxon>Bacillota</taxon>
        <taxon>Bacilli</taxon>
        <taxon>Lactobacillales</taxon>
        <taxon>Carnobacteriaceae</taxon>
        <taxon>Carnobacterium</taxon>
    </lineage>
</organism>
<dbReference type="EMBL" id="JQBS01000035">
    <property type="protein sequence ID" value="KRN54640.1"/>
    <property type="molecule type" value="Genomic_DNA"/>
</dbReference>
<dbReference type="Proteomes" id="UP000051658">
    <property type="component" value="Unassembled WGS sequence"/>
</dbReference>
<dbReference type="PATRIC" id="fig|1449336.4.peg.2262"/>
<evidence type="ECO:0008006" key="4">
    <source>
        <dbReference type="Google" id="ProtNLM"/>
    </source>
</evidence>
<keyword evidence="1" id="KW-0812">Transmembrane</keyword>
<evidence type="ECO:0000256" key="1">
    <source>
        <dbReference type="SAM" id="Phobius"/>
    </source>
</evidence>
<name>A0A0R2HP40_CARDV</name>
<protein>
    <recommendedName>
        <fullName evidence="4">DUF3397 domain-containing protein</fullName>
    </recommendedName>
</protein>
<reference evidence="2 3" key="1">
    <citation type="journal article" date="2015" name="Genome Announc.">
        <title>Expanding the biotechnology potential of lactobacilli through comparative genomics of 213 strains and associated genera.</title>
        <authorList>
            <person name="Sun Z."/>
            <person name="Harris H.M."/>
            <person name="McCann A."/>
            <person name="Guo C."/>
            <person name="Argimon S."/>
            <person name="Zhang W."/>
            <person name="Yang X."/>
            <person name="Jeffery I.B."/>
            <person name="Cooney J.C."/>
            <person name="Kagawa T.F."/>
            <person name="Liu W."/>
            <person name="Song Y."/>
            <person name="Salvetti E."/>
            <person name="Wrobel A."/>
            <person name="Rasinkangas P."/>
            <person name="Parkhill J."/>
            <person name="Rea M.C."/>
            <person name="O'Sullivan O."/>
            <person name="Ritari J."/>
            <person name="Douillard F.P."/>
            <person name="Paul Ross R."/>
            <person name="Yang R."/>
            <person name="Briner A.E."/>
            <person name="Felis G.E."/>
            <person name="de Vos W.M."/>
            <person name="Barrangou R."/>
            <person name="Klaenhammer T.R."/>
            <person name="Caufield P.W."/>
            <person name="Cui Y."/>
            <person name="Zhang H."/>
            <person name="O'Toole P.W."/>
        </authorList>
    </citation>
    <scope>NUCLEOTIDE SEQUENCE [LARGE SCALE GENOMIC DNA]</scope>
    <source>
        <strain evidence="2 3">DSM 20623</strain>
    </source>
</reference>
<dbReference type="InterPro" id="IPR024515">
    <property type="entry name" value="DUF3397"/>
</dbReference>
<feature type="transmembrane region" description="Helical" evidence="1">
    <location>
        <begin position="6"/>
        <end position="23"/>
    </location>
</feature>
<proteinExistence type="predicted"/>
<dbReference type="Pfam" id="PF11877">
    <property type="entry name" value="DUF3397"/>
    <property type="match status" value="1"/>
</dbReference>
<dbReference type="eggNOG" id="ENOG5033HF9">
    <property type="taxonomic scope" value="Bacteria"/>
</dbReference>
<keyword evidence="1" id="KW-1133">Transmembrane helix</keyword>
<comment type="caution">
    <text evidence="2">The sequence shown here is derived from an EMBL/GenBank/DDBJ whole genome shotgun (WGS) entry which is preliminary data.</text>
</comment>
<gene>
    <name evidence="2" type="ORF">IV74_GL002224</name>
</gene>
<dbReference type="AlphaFoldDB" id="A0A0R2HP40"/>
<feature type="transmembrane region" description="Helical" evidence="1">
    <location>
        <begin position="66"/>
        <end position="86"/>
    </location>
</feature>
<evidence type="ECO:0000313" key="3">
    <source>
        <dbReference type="Proteomes" id="UP000051658"/>
    </source>
</evidence>
<feature type="transmembrane region" description="Helical" evidence="1">
    <location>
        <begin position="98"/>
        <end position="120"/>
    </location>
</feature>
<keyword evidence="3" id="KW-1185">Reference proteome</keyword>
<evidence type="ECO:0000313" key="2">
    <source>
        <dbReference type="EMBL" id="KRN54640.1"/>
    </source>
</evidence>
<dbReference type="GeneID" id="89589215"/>